<dbReference type="InterPro" id="IPR036396">
    <property type="entry name" value="Cyt_P450_sf"/>
</dbReference>
<evidence type="ECO:0008006" key="18">
    <source>
        <dbReference type="Google" id="ProtNLM"/>
    </source>
</evidence>
<accession>A0AA38I9W5</accession>
<evidence type="ECO:0000256" key="10">
    <source>
        <dbReference type="ARBA" id="ARBA00023004"/>
    </source>
</evidence>
<keyword evidence="8" id="KW-0492">Microsome</keyword>
<dbReference type="GO" id="GO:0016705">
    <property type="term" value="F:oxidoreductase activity, acting on paired donors, with incorporation or reduction of molecular oxygen"/>
    <property type="evidence" value="ECO:0007669"/>
    <property type="project" value="InterPro"/>
</dbReference>
<dbReference type="Proteomes" id="UP001168821">
    <property type="component" value="Unassembled WGS sequence"/>
</dbReference>
<evidence type="ECO:0000256" key="12">
    <source>
        <dbReference type="ARBA" id="ARBA00023136"/>
    </source>
</evidence>
<evidence type="ECO:0000256" key="9">
    <source>
        <dbReference type="ARBA" id="ARBA00023002"/>
    </source>
</evidence>
<keyword evidence="10 13" id="KW-0408">Iron</keyword>
<keyword evidence="7" id="KW-0256">Endoplasmic reticulum</keyword>
<keyword evidence="15" id="KW-0812">Transmembrane</keyword>
<dbReference type="PRINTS" id="PR00463">
    <property type="entry name" value="EP450I"/>
</dbReference>
<dbReference type="GO" id="GO:0005789">
    <property type="term" value="C:endoplasmic reticulum membrane"/>
    <property type="evidence" value="ECO:0007669"/>
    <property type="project" value="UniProtKB-SubCell"/>
</dbReference>
<feature type="binding site" description="axial binding residue" evidence="13">
    <location>
        <position position="449"/>
    </location>
    <ligand>
        <name>heme</name>
        <dbReference type="ChEBI" id="CHEBI:30413"/>
    </ligand>
    <ligandPart>
        <name>Fe</name>
        <dbReference type="ChEBI" id="CHEBI:18248"/>
    </ligandPart>
</feature>
<dbReference type="EMBL" id="JALNTZ010000005">
    <property type="protein sequence ID" value="KAJ3651618.1"/>
    <property type="molecule type" value="Genomic_DNA"/>
</dbReference>
<evidence type="ECO:0000256" key="3">
    <source>
        <dbReference type="ARBA" id="ARBA00004406"/>
    </source>
</evidence>
<protein>
    <recommendedName>
        <fullName evidence="18">Cytochrome P450</fullName>
    </recommendedName>
</protein>
<evidence type="ECO:0000256" key="13">
    <source>
        <dbReference type="PIRSR" id="PIRSR602401-1"/>
    </source>
</evidence>
<dbReference type="InterPro" id="IPR002401">
    <property type="entry name" value="Cyt_P450_E_grp-I"/>
</dbReference>
<evidence type="ECO:0000256" key="2">
    <source>
        <dbReference type="ARBA" id="ARBA00004174"/>
    </source>
</evidence>
<keyword evidence="5 13" id="KW-0349">Heme</keyword>
<evidence type="ECO:0000256" key="15">
    <source>
        <dbReference type="SAM" id="Phobius"/>
    </source>
</evidence>
<dbReference type="PROSITE" id="PS00086">
    <property type="entry name" value="CYTOCHROME_P450"/>
    <property type="match status" value="1"/>
</dbReference>
<name>A0AA38I9W5_9CUCU</name>
<evidence type="ECO:0000313" key="17">
    <source>
        <dbReference type="Proteomes" id="UP001168821"/>
    </source>
</evidence>
<keyword evidence="17" id="KW-1185">Reference proteome</keyword>
<proteinExistence type="inferred from homology"/>
<comment type="subcellular location">
    <subcellularLocation>
        <location evidence="3">Endoplasmic reticulum membrane</location>
        <topology evidence="3">Peripheral membrane protein</topology>
    </subcellularLocation>
    <subcellularLocation>
        <location evidence="2">Microsome membrane</location>
        <topology evidence="2">Peripheral membrane protein</topology>
    </subcellularLocation>
</comment>
<dbReference type="InterPro" id="IPR001128">
    <property type="entry name" value="Cyt_P450"/>
</dbReference>
<dbReference type="CDD" id="cd11056">
    <property type="entry name" value="CYP6-like"/>
    <property type="match status" value="1"/>
</dbReference>
<evidence type="ECO:0000256" key="7">
    <source>
        <dbReference type="ARBA" id="ARBA00022824"/>
    </source>
</evidence>
<comment type="cofactor">
    <cofactor evidence="1 13">
        <name>heme</name>
        <dbReference type="ChEBI" id="CHEBI:30413"/>
    </cofactor>
</comment>
<keyword evidence="15" id="KW-1133">Transmembrane helix</keyword>
<evidence type="ECO:0000256" key="11">
    <source>
        <dbReference type="ARBA" id="ARBA00023033"/>
    </source>
</evidence>
<evidence type="ECO:0000256" key="14">
    <source>
        <dbReference type="RuleBase" id="RU000461"/>
    </source>
</evidence>
<evidence type="ECO:0000256" key="8">
    <source>
        <dbReference type="ARBA" id="ARBA00022848"/>
    </source>
</evidence>
<dbReference type="Gene3D" id="1.10.630.10">
    <property type="entry name" value="Cytochrome P450"/>
    <property type="match status" value="1"/>
</dbReference>
<dbReference type="GO" id="GO:0020037">
    <property type="term" value="F:heme binding"/>
    <property type="evidence" value="ECO:0007669"/>
    <property type="project" value="InterPro"/>
</dbReference>
<comment type="similarity">
    <text evidence="4 14">Belongs to the cytochrome P450 family.</text>
</comment>
<keyword evidence="11 14" id="KW-0503">Monooxygenase</keyword>
<dbReference type="GO" id="GO:0005506">
    <property type="term" value="F:iron ion binding"/>
    <property type="evidence" value="ECO:0007669"/>
    <property type="project" value="InterPro"/>
</dbReference>
<dbReference type="InterPro" id="IPR017972">
    <property type="entry name" value="Cyt_P450_CS"/>
</dbReference>
<evidence type="ECO:0000256" key="1">
    <source>
        <dbReference type="ARBA" id="ARBA00001971"/>
    </source>
</evidence>
<comment type="caution">
    <text evidence="16">The sequence shown here is derived from an EMBL/GenBank/DDBJ whole genome shotgun (WGS) entry which is preliminary data.</text>
</comment>
<keyword evidence="6 13" id="KW-0479">Metal-binding</keyword>
<dbReference type="PANTHER" id="PTHR24292:SF100">
    <property type="entry name" value="CYTOCHROME P450 6A16, ISOFORM B-RELATED"/>
    <property type="match status" value="1"/>
</dbReference>
<sequence length="506" mass="58887">MFLTDYFLTDLLALLLVLITIFITYFKWSFTYWKQLNVPYVKPTIPMGNIIAPSKQRENFGVVLKHIYDELKGQKARHGGIYVFSRPVYVVIDLEYVKNVLTKDFKYFNDRGVYYNEKADPISAHLFNVSGDKWKHLRTKLTPTFTSGKMKMMFQTLLDCRKNLHEKIEELHERKQPLDVKKLLGCYTMDVIGSCAFGIECNSFKDDSTSFREYGLKVFNMSMWENFVFGLSTTYPKLARAFNIRAVSKTVSDFFSTVVKDNVEYRKINNYSRKDFMQLLIEMKGEGTHDGTTLTLEEIIAQSFVFFLAGFETSSSTTSWAMYELAKNQDIQDKLRDEINKVLARHDGKLTYEGIQEMKYMSQVLDETLRKYPPGAILSRDCTQDYKVPDQDIVLKKGTRVFIPVLGIHYDEEYYPDPEKFDPERFNEENSRSRHQYAHIPFGEGPRICIGLRFGLMQSKVGLASLLTKYKFTLNDKTGRRPKFAPDSFVLAPDEKIWLNPESIYI</sequence>
<evidence type="ECO:0000256" key="5">
    <source>
        <dbReference type="ARBA" id="ARBA00022617"/>
    </source>
</evidence>
<organism evidence="16 17">
    <name type="scientific">Zophobas morio</name>
    <dbReference type="NCBI Taxonomy" id="2755281"/>
    <lineage>
        <taxon>Eukaryota</taxon>
        <taxon>Metazoa</taxon>
        <taxon>Ecdysozoa</taxon>
        <taxon>Arthropoda</taxon>
        <taxon>Hexapoda</taxon>
        <taxon>Insecta</taxon>
        <taxon>Pterygota</taxon>
        <taxon>Neoptera</taxon>
        <taxon>Endopterygota</taxon>
        <taxon>Coleoptera</taxon>
        <taxon>Polyphaga</taxon>
        <taxon>Cucujiformia</taxon>
        <taxon>Tenebrionidae</taxon>
        <taxon>Zophobas</taxon>
    </lineage>
</organism>
<keyword evidence="9 14" id="KW-0560">Oxidoreductase</keyword>
<dbReference type="InterPro" id="IPR050476">
    <property type="entry name" value="Insect_CytP450_Detox"/>
</dbReference>
<dbReference type="PRINTS" id="PR00385">
    <property type="entry name" value="P450"/>
</dbReference>
<keyword evidence="12 15" id="KW-0472">Membrane</keyword>
<dbReference type="AlphaFoldDB" id="A0AA38I9W5"/>
<dbReference type="Pfam" id="PF00067">
    <property type="entry name" value="p450"/>
    <property type="match status" value="1"/>
</dbReference>
<dbReference type="FunFam" id="1.10.630.10:FF:000042">
    <property type="entry name" value="Cytochrome P450"/>
    <property type="match status" value="1"/>
</dbReference>
<evidence type="ECO:0000313" key="16">
    <source>
        <dbReference type="EMBL" id="KAJ3651618.1"/>
    </source>
</evidence>
<evidence type="ECO:0000256" key="4">
    <source>
        <dbReference type="ARBA" id="ARBA00010617"/>
    </source>
</evidence>
<feature type="transmembrane region" description="Helical" evidence="15">
    <location>
        <begin position="6"/>
        <end position="26"/>
    </location>
</feature>
<dbReference type="SUPFAM" id="SSF48264">
    <property type="entry name" value="Cytochrome P450"/>
    <property type="match status" value="1"/>
</dbReference>
<gene>
    <name evidence="16" type="ORF">Zmor_017646</name>
</gene>
<dbReference type="PANTHER" id="PTHR24292">
    <property type="entry name" value="CYTOCHROME P450"/>
    <property type="match status" value="1"/>
</dbReference>
<dbReference type="GO" id="GO:0004497">
    <property type="term" value="F:monooxygenase activity"/>
    <property type="evidence" value="ECO:0007669"/>
    <property type="project" value="UniProtKB-KW"/>
</dbReference>
<evidence type="ECO:0000256" key="6">
    <source>
        <dbReference type="ARBA" id="ARBA00022723"/>
    </source>
</evidence>
<reference evidence="16" key="1">
    <citation type="journal article" date="2023" name="G3 (Bethesda)">
        <title>Whole genome assemblies of Zophobas morio and Tenebrio molitor.</title>
        <authorList>
            <person name="Kaur S."/>
            <person name="Stinson S.A."/>
            <person name="diCenzo G.C."/>
        </authorList>
    </citation>
    <scope>NUCLEOTIDE SEQUENCE</scope>
    <source>
        <strain evidence="16">QUZm001</strain>
    </source>
</reference>